<dbReference type="EMBL" id="LAZR01030743">
    <property type="protein sequence ID" value="KKL55718.1"/>
    <property type="molecule type" value="Genomic_DNA"/>
</dbReference>
<comment type="caution">
    <text evidence="1">The sequence shown here is derived from an EMBL/GenBank/DDBJ whole genome shotgun (WGS) entry which is preliminary data.</text>
</comment>
<gene>
    <name evidence="1" type="ORF">LCGC14_2252630</name>
</gene>
<proteinExistence type="predicted"/>
<dbReference type="AlphaFoldDB" id="A0A0F9D1W9"/>
<sequence>MSLAIKAGVARAGGPSAVFQGRRDLRGDPGFFGSIGKFFGGAAKTVGGLLPGPAGTILTAAGGLISGGSGTVIGRPVSVAAAQPIRRDASITSFTQEKFPGKIGPFDVDVFGFGQEGASISLFGPNGGQSTAIARGANGACASGFHLNKAAYTLKSGQRIEKGTVCVKNRRRNPLNDRAASNAIRRLEGARK</sequence>
<organism evidence="1">
    <name type="scientific">marine sediment metagenome</name>
    <dbReference type="NCBI Taxonomy" id="412755"/>
    <lineage>
        <taxon>unclassified sequences</taxon>
        <taxon>metagenomes</taxon>
        <taxon>ecological metagenomes</taxon>
    </lineage>
</organism>
<reference evidence="1" key="1">
    <citation type="journal article" date="2015" name="Nature">
        <title>Complex archaea that bridge the gap between prokaryotes and eukaryotes.</title>
        <authorList>
            <person name="Spang A."/>
            <person name="Saw J.H."/>
            <person name="Jorgensen S.L."/>
            <person name="Zaremba-Niedzwiedzka K."/>
            <person name="Martijn J."/>
            <person name="Lind A.E."/>
            <person name="van Eijk R."/>
            <person name="Schleper C."/>
            <person name="Guy L."/>
            <person name="Ettema T.J."/>
        </authorList>
    </citation>
    <scope>NUCLEOTIDE SEQUENCE</scope>
</reference>
<accession>A0A0F9D1W9</accession>
<protein>
    <submittedName>
        <fullName evidence="1">Uncharacterized protein</fullName>
    </submittedName>
</protein>
<evidence type="ECO:0000313" key="1">
    <source>
        <dbReference type="EMBL" id="KKL55718.1"/>
    </source>
</evidence>
<name>A0A0F9D1W9_9ZZZZ</name>
<feature type="non-terminal residue" evidence="1">
    <location>
        <position position="192"/>
    </location>
</feature>